<comment type="caution">
    <text evidence="8">The sequence shown here is derived from an EMBL/GenBank/DDBJ whole genome shotgun (WGS) entry which is preliminary data.</text>
</comment>
<dbReference type="Proteomes" id="UP000664521">
    <property type="component" value="Unassembled WGS sequence"/>
</dbReference>
<comment type="subcellular location">
    <subcellularLocation>
        <location evidence="1">Membrane</location>
        <topology evidence="1">Multi-pass membrane protein</topology>
    </subcellularLocation>
</comment>
<evidence type="ECO:0000256" key="4">
    <source>
        <dbReference type="ARBA" id="ARBA00023136"/>
    </source>
</evidence>
<reference evidence="8" key="1">
    <citation type="submission" date="2021-03" db="EMBL/GenBank/DDBJ databases">
        <authorList>
            <person name="Tagirdzhanova G."/>
        </authorList>
    </citation>
    <scope>NUCLEOTIDE SEQUENCE</scope>
</reference>
<name>A0A8H3ETW0_9LECA</name>
<feature type="transmembrane region" description="Helical" evidence="6">
    <location>
        <begin position="103"/>
        <end position="126"/>
    </location>
</feature>
<dbReference type="PANTHER" id="PTHR33048:SF47">
    <property type="entry name" value="INTEGRAL MEMBRANE PROTEIN-RELATED"/>
    <property type="match status" value="1"/>
</dbReference>
<evidence type="ECO:0000256" key="1">
    <source>
        <dbReference type="ARBA" id="ARBA00004141"/>
    </source>
</evidence>
<protein>
    <recommendedName>
        <fullName evidence="7">Rhodopsin domain-containing protein</fullName>
    </recommendedName>
</protein>
<evidence type="ECO:0000256" key="2">
    <source>
        <dbReference type="ARBA" id="ARBA00022692"/>
    </source>
</evidence>
<dbReference type="EMBL" id="CAJPDS010000008">
    <property type="protein sequence ID" value="CAF9910187.1"/>
    <property type="molecule type" value="Genomic_DNA"/>
</dbReference>
<evidence type="ECO:0000256" key="3">
    <source>
        <dbReference type="ARBA" id="ARBA00022989"/>
    </source>
</evidence>
<dbReference type="PANTHER" id="PTHR33048">
    <property type="entry name" value="PTH11-LIKE INTEGRAL MEMBRANE PROTEIN (AFU_ORTHOLOGUE AFUA_5G11245)"/>
    <property type="match status" value="1"/>
</dbReference>
<evidence type="ECO:0000256" key="5">
    <source>
        <dbReference type="ARBA" id="ARBA00038359"/>
    </source>
</evidence>
<gene>
    <name evidence="8" type="ORF">HETSPECPRED_009643</name>
</gene>
<dbReference type="GO" id="GO:0016020">
    <property type="term" value="C:membrane"/>
    <property type="evidence" value="ECO:0007669"/>
    <property type="project" value="UniProtKB-SubCell"/>
</dbReference>
<keyword evidence="9" id="KW-1185">Reference proteome</keyword>
<dbReference type="InterPro" id="IPR052337">
    <property type="entry name" value="SAT4-like"/>
</dbReference>
<feature type="transmembrane region" description="Helical" evidence="6">
    <location>
        <begin position="259"/>
        <end position="280"/>
    </location>
</feature>
<feature type="transmembrane region" description="Helical" evidence="6">
    <location>
        <begin position="15"/>
        <end position="34"/>
    </location>
</feature>
<keyword evidence="2 6" id="KW-0812">Transmembrane</keyword>
<evidence type="ECO:0000256" key="6">
    <source>
        <dbReference type="SAM" id="Phobius"/>
    </source>
</evidence>
<sequence length="391" mass="43944">MDGDYGRIQRAPFKAVVSVLFTAAMLATVGRLAIRFRFQNRLFADDYVLLFGCSSLIAAFTLTNVMFEDIYFDMSLILGPLDLVLQESVSAGFEDRILKYQQLSFSTEVICWVTIYAVKMSFLLFFRQLLDRLTKLSSYWKGTVGFVIVSGIFCICSIFISCPHFGVSSIECATGPGFTRTIAISQFANALNMLTDLFIVAVPISLLWKVKIRIQQKIILGTFLCLSICMFAICLVRTIGETIDGNTGTTVDVQWNVFWQLVEASVAVTVVSLTAFRSLYNMKALQEQKNKKSHEPWSYSYRKRLFSRRKVRKVDEFGDTIQDEHYSLPSIPGATLTGMRTIIGGKPVRSTQALSTRGHLSSVDEAPKEEDPGLIRVVSDFDMHQSVQSYV</sequence>
<evidence type="ECO:0000313" key="9">
    <source>
        <dbReference type="Proteomes" id="UP000664521"/>
    </source>
</evidence>
<feature type="transmembrane region" description="Helical" evidence="6">
    <location>
        <begin position="46"/>
        <end position="67"/>
    </location>
</feature>
<organism evidence="8 9">
    <name type="scientific">Heterodermia speciosa</name>
    <dbReference type="NCBI Taxonomy" id="116794"/>
    <lineage>
        <taxon>Eukaryota</taxon>
        <taxon>Fungi</taxon>
        <taxon>Dikarya</taxon>
        <taxon>Ascomycota</taxon>
        <taxon>Pezizomycotina</taxon>
        <taxon>Lecanoromycetes</taxon>
        <taxon>OSLEUM clade</taxon>
        <taxon>Lecanoromycetidae</taxon>
        <taxon>Caliciales</taxon>
        <taxon>Physciaceae</taxon>
        <taxon>Heterodermia</taxon>
    </lineage>
</organism>
<keyword evidence="3 6" id="KW-1133">Transmembrane helix</keyword>
<proteinExistence type="inferred from homology"/>
<feature type="transmembrane region" description="Helical" evidence="6">
    <location>
        <begin position="138"/>
        <end position="160"/>
    </location>
</feature>
<feature type="domain" description="Rhodopsin" evidence="7">
    <location>
        <begin position="31"/>
        <end position="281"/>
    </location>
</feature>
<accession>A0A8H3ETW0</accession>
<feature type="transmembrane region" description="Helical" evidence="6">
    <location>
        <begin position="187"/>
        <end position="206"/>
    </location>
</feature>
<comment type="similarity">
    <text evidence="5">Belongs to the SAT4 family.</text>
</comment>
<evidence type="ECO:0000259" key="7">
    <source>
        <dbReference type="Pfam" id="PF20684"/>
    </source>
</evidence>
<keyword evidence="4 6" id="KW-0472">Membrane</keyword>
<dbReference type="OrthoDB" id="444631at2759"/>
<dbReference type="AlphaFoldDB" id="A0A8H3ETW0"/>
<feature type="transmembrane region" description="Helical" evidence="6">
    <location>
        <begin position="218"/>
        <end position="239"/>
    </location>
</feature>
<dbReference type="Pfam" id="PF20684">
    <property type="entry name" value="Fung_rhodopsin"/>
    <property type="match status" value="1"/>
</dbReference>
<evidence type="ECO:0000313" key="8">
    <source>
        <dbReference type="EMBL" id="CAF9910187.1"/>
    </source>
</evidence>
<dbReference type="InterPro" id="IPR049326">
    <property type="entry name" value="Rhodopsin_dom_fungi"/>
</dbReference>